<name>A0A162LBI3_9PROT</name>
<dbReference type="RefSeq" id="WP_062763165.1">
    <property type="nucleotide sequence ID" value="NZ_CP121042.1"/>
</dbReference>
<evidence type="ECO:0000313" key="2">
    <source>
        <dbReference type="EMBL" id="KYO54252.1"/>
    </source>
</evidence>
<comment type="caution">
    <text evidence="2">The sequence shown here is derived from an EMBL/GenBank/DDBJ whole genome shotgun (WGS) entry which is preliminary data.</text>
</comment>
<dbReference type="EMBL" id="LPZR01000093">
    <property type="protein sequence ID" value="KYO54252.1"/>
    <property type="molecule type" value="Genomic_DNA"/>
</dbReference>
<evidence type="ECO:0000256" key="1">
    <source>
        <dbReference type="SAM" id="MobiDB-lite"/>
    </source>
</evidence>
<accession>A0A162LBI3</accession>
<gene>
    <name evidence="2" type="ORF">AUP44_25370</name>
</gene>
<dbReference type="AlphaFoldDB" id="A0A162LBI3"/>
<feature type="compositionally biased region" description="Basic and acidic residues" evidence="1">
    <location>
        <begin position="62"/>
        <end position="88"/>
    </location>
</feature>
<organism evidence="2 3">
    <name type="scientific">Tistrella mobilis</name>
    <dbReference type="NCBI Taxonomy" id="171437"/>
    <lineage>
        <taxon>Bacteria</taxon>
        <taxon>Pseudomonadati</taxon>
        <taxon>Pseudomonadota</taxon>
        <taxon>Alphaproteobacteria</taxon>
        <taxon>Geminicoccales</taxon>
        <taxon>Geminicoccaceae</taxon>
        <taxon>Tistrella</taxon>
    </lineage>
</organism>
<dbReference type="GeneID" id="97238980"/>
<dbReference type="Proteomes" id="UP000075787">
    <property type="component" value="Unassembled WGS sequence"/>
</dbReference>
<feature type="compositionally biased region" description="Basic and acidic residues" evidence="1">
    <location>
        <begin position="39"/>
        <end position="53"/>
    </location>
</feature>
<feature type="region of interest" description="Disordered" evidence="1">
    <location>
        <begin position="1"/>
        <end position="88"/>
    </location>
</feature>
<evidence type="ECO:0000313" key="3">
    <source>
        <dbReference type="Proteomes" id="UP000075787"/>
    </source>
</evidence>
<dbReference type="OrthoDB" id="8281596at2"/>
<proteinExistence type="predicted"/>
<protein>
    <submittedName>
        <fullName evidence="2">Uncharacterized protein</fullName>
    </submittedName>
</protein>
<sequence>MANASRKHIGIGSQGKGSGAGAMTDLPRDVEMGDNEVLSNRDKAQGAKTRGFDGKATQTDQYQDHEANRRTRDVGEGRGGGQRDGDQR</sequence>
<reference evidence="2 3" key="1">
    <citation type="submission" date="2015-12" db="EMBL/GenBank/DDBJ databases">
        <title>Genome sequence of Tistrella mobilis MCCC 1A02139.</title>
        <authorList>
            <person name="Lu L."/>
            <person name="Lai Q."/>
            <person name="Shao Z."/>
            <person name="Qian P."/>
        </authorList>
    </citation>
    <scope>NUCLEOTIDE SEQUENCE [LARGE SCALE GENOMIC DNA]</scope>
    <source>
        <strain evidence="2 3">MCCC 1A02139</strain>
    </source>
</reference>